<dbReference type="EMBL" id="JAUDZG010000002">
    <property type="protein sequence ID" value="KAK3308132.1"/>
    <property type="molecule type" value="Genomic_DNA"/>
</dbReference>
<evidence type="ECO:0000256" key="1">
    <source>
        <dbReference type="SAM" id="MobiDB-lite"/>
    </source>
</evidence>
<evidence type="ECO:0000313" key="2">
    <source>
        <dbReference type="EMBL" id="KAK3308132.1"/>
    </source>
</evidence>
<comment type="caution">
    <text evidence="2">The sequence shown here is derived from an EMBL/GenBank/DDBJ whole genome shotgun (WGS) entry which is preliminary data.</text>
</comment>
<dbReference type="GeneID" id="87885536"/>
<protein>
    <submittedName>
        <fullName evidence="2">Uncharacterized protein</fullName>
    </submittedName>
</protein>
<proteinExistence type="predicted"/>
<dbReference type="PANTHER" id="PTHR42085:SF2">
    <property type="entry name" value="F-BOX DOMAIN-CONTAINING PROTEIN"/>
    <property type="match status" value="1"/>
</dbReference>
<evidence type="ECO:0000313" key="3">
    <source>
        <dbReference type="Proteomes" id="UP001273166"/>
    </source>
</evidence>
<name>A0AAJ0M3Y7_9PEZI</name>
<gene>
    <name evidence="2" type="ORF">B0T15DRAFT_490728</name>
</gene>
<dbReference type="InterPro" id="IPR038883">
    <property type="entry name" value="AN11006-like"/>
</dbReference>
<keyword evidence="3" id="KW-1185">Reference proteome</keyword>
<dbReference type="AlphaFoldDB" id="A0AAJ0M3Y7"/>
<reference evidence="2" key="1">
    <citation type="journal article" date="2023" name="Mol. Phylogenet. Evol.">
        <title>Genome-scale phylogeny and comparative genomics of the fungal order Sordariales.</title>
        <authorList>
            <person name="Hensen N."/>
            <person name="Bonometti L."/>
            <person name="Westerberg I."/>
            <person name="Brannstrom I.O."/>
            <person name="Guillou S."/>
            <person name="Cros-Aarteil S."/>
            <person name="Calhoun S."/>
            <person name="Haridas S."/>
            <person name="Kuo A."/>
            <person name="Mondo S."/>
            <person name="Pangilinan J."/>
            <person name="Riley R."/>
            <person name="LaButti K."/>
            <person name="Andreopoulos B."/>
            <person name="Lipzen A."/>
            <person name="Chen C."/>
            <person name="Yan M."/>
            <person name="Daum C."/>
            <person name="Ng V."/>
            <person name="Clum A."/>
            <person name="Steindorff A."/>
            <person name="Ohm R.A."/>
            <person name="Martin F."/>
            <person name="Silar P."/>
            <person name="Natvig D.O."/>
            <person name="Lalanne C."/>
            <person name="Gautier V."/>
            <person name="Ament-Velasquez S.L."/>
            <person name="Kruys A."/>
            <person name="Hutchinson M.I."/>
            <person name="Powell A.J."/>
            <person name="Barry K."/>
            <person name="Miller A.N."/>
            <person name="Grigoriev I.V."/>
            <person name="Debuchy R."/>
            <person name="Gladieux P."/>
            <person name="Hiltunen Thoren M."/>
            <person name="Johannesson H."/>
        </authorList>
    </citation>
    <scope>NUCLEOTIDE SEQUENCE</scope>
    <source>
        <strain evidence="2">CBS 333.67</strain>
    </source>
</reference>
<organism evidence="2 3">
    <name type="scientific">Chaetomium strumarium</name>
    <dbReference type="NCBI Taxonomy" id="1170767"/>
    <lineage>
        <taxon>Eukaryota</taxon>
        <taxon>Fungi</taxon>
        <taxon>Dikarya</taxon>
        <taxon>Ascomycota</taxon>
        <taxon>Pezizomycotina</taxon>
        <taxon>Sordariomycetes</taxon>
        <taxon>Sordariomycetidae</taxon>
        <taxon>Sordariales</taxon>
        <taxon>Chaetomiaceae</taxon>
        <taxon>Chaetomium</taxon>
    </lineage>
</organism>
<reference evidence="2" key="2">
    <citation type="submission" date="2023-06" db="EMBL/GenBank/DDBJ databases">
        <authorList>
            <consortium name="Lawrence Berkeley National Laboratory"/>
            <person name="Mondo S.J."/>
            <person name="Hensen N."/>
            <person name="Bonometti L."/>
            <person name="Westerberg I."/>
            <person name="Brannstrom I.O."/>
            <person name="Guillou S."/>
            <person name="Cros-Aarteil S."/>
            <person name="Calhoun S."/>
            <person name="Haridas S."/>
            <person name="Kuo A."/>
            <person name="Pangilinan J."/>
            <person name="Riley R."/>
            <person name="Labutti K."/>
            <person name="Andreopoulos B."/>
            <person name="Lipzen A."/>
            <person name="Chen C."/>
            <person name="Yanf M."/>
            <person name="Daum C."/>
            <person name="Ng V."/>
            <person name="Clum A."/>
            <person name="Steindorff A."/>
            <person name="Ohm R."/>
            <person name="Martin F."/>
            <person name="Silar P."/>
            <person name="Natvig D."/>
            <person name="Lalanne C."/>
            <person name="Gautier V."/>
            <person name="Ament-Velasquez S.L."/>
            <person name="Kruys A."/>
            <person name="Hutchinson M.I."/>
            <person name="Powell A.J."/>
            <person name="Barry K."/>
            <person name="Miller A.N."/>
            <person name="Grigoriev I.V."/>
            <person name="Debuchy R."/>
            <person name="Gladieux P."/>
            <person name="Thoren M.H."/>
            <person name="Johannesson H."/>
        </authorList>
    </citation>
    <scope>NUCLEOTIDE SEQUENCE</scope>
    <source>
        <strain evidence="2">CBS 333.67</strain>
    </source>
</reference>
<sequence length="506" mass="58081">MDLDAPQSGQPMDPDDLGPMQTLSHGLKRTASNRDDNNEDSLMDGDAIMLEASAGAQPISPRITLRANSRAGQPPVVIDLTGSDNDDDLMIIDPPAAELSDKPYPKRLKLAQATWTQPTIQPQARHLVDFFTLPLEVRDKIYRLLLVSQGPIHVRQLWTERIRRPSRRHSKSDDLQTRIDTAILSVCRRTAAEGTRILYSENTFLYQLRDHAEQCWPRSEYRGQKDQATRKISLKKYGHLLRHMAIELEPNRTDEAYERLMAAALGTLTARPNNVRDNDHLLPDCGPIHLRTFTITISPLWETAKNGSRFLSVISFFSQGSDVLKQLQRIHVDFLRIVVHVNSHIKLYGINGRKIAQPDRHPSEMRYDLEMTLDLRCLSDPSHKKSDDEIGFLWQNDHLIREARQQQADKMAETLRNLRRHIEEACVRPDKAHLEGKLWENHTAAVQRRREERARLEARLNGDNLTVKDDDEEDGEEDEDWRIGGEKKILIISFVEIGGQKRAYRP</sequence>
<dbReference type="PANTHER" id="PTHR42085">
    <property type="entry name" value="F-BOX DOMAIN-CONTAINING PROTEIN"/>
    <property type="match status" value="1"/>
</dbReference>
<accession>A0AAJ0M3Y7</accession>
<dbReference type="Proteomes" id="UP001273166">
    <property type="component" value="Unassembled WGS sequence"/>
</dbReference>
<dbReference type="RefSeq" id="XP_062723912.1">
    <property type="nucleotide sequence ID" value="XM_062866707.1"/>
</dbReference>
<feature type="region of interest" description="Disordered" evidence="1">
    <location>
        <begin position="1"/>
        <end position="42"/>
    </location>
</feature>